<keyword evidence="15" id="KW-0539">Nucleus</keyword>
<dbReference type="InterPro" id="IPR045028">
    <property type="entry name" value="DinG/Rad3-like"/>
</dbReference>
<dbReference type="GO" id="GO:0034085">
    <property type="term" value="P:establishment of sister chromatid cohesion"/>
    <property type="evidence" value="ECO:0007669"/>
    <property type="project" value="TreeGrafter"/>
</dbReference>
<evidence type="ECO:0000256" key="15">
    <source>
        <dbReference type="ARBA" id="ARBA00023242"/>
    </source>
</evidence>
<dbReference type="InterPro" id="IPR027417">
    <property type="entry name" value="P-loop_NTPase"/>
</dbReference>
<dbReference type="PANTHER" id="PTHR11472:SF41">
    <property type="entry name" value="ATP-DEPENDENT DNA HELICASE DDX11-RELATED"/>
    <property type="match status" value="1"/>
</dbReference>
<dbReference type="InterPro" id="IPR010614">
    <property type="entry name" value="RAD3-like_helicase_DEAD"/>
</dbReference>
<evidence type="ECO:0000256" key="3">
    <source>
        <dbReference type="ARBA" id="ARBA00008435"/>
    </source>
</evidence>
<comment type="subcellular location">
    <subcellularLocation>
        <location evidence="2">Nucleus</location>
    </subcellularLocation>
</comment>
<dbReference type="EC" id="5.6.2.3" evidence="18"/>
<dbReference type="GO" id="GO:0016818">
    <property type="term" value="F:hydrolase activity, acting on acid anhydrides, in phosphorus-containing anhydrides"/>
    <property type="evidence" value="ECO:0007669"/>
    <property type="project" value="InterPro"/>
</dbReference>
<keyword evidence="10" id="KW-0067">ATP-binding</keyword>
<dbReference type="Pfam" id="PF06733">
    <property type="entry name" value="DEAD_2"/>
    <property type="match status" value="1"/>
</dbReference>
<evidence type="ECO:0000256" key="11">
    <source>
        <dbReference type="ARBA" id="ARBA00023004"/>
    </source>
</evidence>
<dbReference type="GO" id="GO:0046872">
    <property type="term" value="F:metal ion binding"/>
    <property type="evidence" value="ECO:0007669"/>
    <property type="project" value="UniProtKB-KW"/>
</dbReference>
<dbReference type="GO" id="GO:0005524">
    <property type="term" value="F:ATP binding"/>
    <property type="evidence" value="ECO:0007669"/>
    <property type="project" value="UniProtKB-KW"/>
</dbReference>
<evidence type="ECO:0000256" key="16">
    <source>
        <dbReference type="ARBA" id="ARBA00023306"/>
    </source>
</evidence>
<comment type="cofactor">
    <cofactor evidence="1">
        <name>[4Fe-4S] cluster</name>
        <dbReference type="ChEBI" id="CHEBI:49883"/>
    </cofactor>
</comment>
<dbReference type="InterPro" id="IPR006555">
    <property type="entry name" value="ATP-dep_Helicase_C"/>
</dbReference>
<dbReference type="NCBIfam" id="TIGR00604">
    <property type="entry name" value="rad3"/>
    <property type="match status" value="1"/>
</dbReference>
<evidence type="ECO:0000256" key="10">
    <source>
        <dbReference type="ARBA" id="ARBA00022840"/>
    </source>
</evidence>
<dbReference type="SMART" id="SM00488">
    <property type="entry name" value="DEXDc2"/>
    <property type="match status" value="1"/>
</dbReference>
<dbReference type="AlphaFoldDB" id="A0A420IHH3"/>
<evidence type="ECO:0000256" key="14">
    <source>
        <dbReference type="ARBA" id="ARBA00023235"/>
    </source>
</evidence>
<keyword evidence="13" id="KW-0238">DNA-binding</keyword>
<dbReference type="GO" id="GO:0043139">
    <property type="term" value="F:5'-3' DNA helicase activity"/>
    <property type="evidence" value="ECO:0007669"/>
    <property type="project" value="UniProtKB-EC"/>
</dbReference>
<feature type="domain" description="Helicase ATP-binding" evidence="23">
    <location>
        <begin position="122"/>
        <end position="406"/>
    </location>
</feature>
<keyword evidence="12" id="KW-0411">Iron-sulfur</keyword>
<proteinExistence type="inferred from homology"/>
<evidence type="ECO:0000256" key="7">
    <source>
        <dbReference type="ARBA" id="ARBA00022741"/>
    </source>
</evidence>
<dbReference type="FunFam" id="3.40.50.300:FF:001372">
    <property type="entry name" value="ATP-dependent DNA helicase chl1"/>
    <property type="match status" value="1"/>
</dbReference>
<dbReference type="Proteomes" id="UP000285326">
    <property type="component" value="Unassembled WGS sequence"/>
</dbReference>
<keyword evidence="11" id="KW-0408">Iron</keyword>
<evidence type="ECO:0000256" key="22">
    <source>
        <dbReference type="ARBA" id="ARBA00048954"/>
    </source>
</evidence>
<dbReference type="SMART" id="SM00491">
    <property type="entry name" value="HELICc2"/>
    <property type="match status" value="1"/>
</dbReference>
<evidence type="ECO:0000256" key="12">
    <source>
        <dbReference type="ARBA" id="ARBA00023014"/>
    </source>
</evidence>
<sequence length="860" mass="97513">MSLFSHIYTGSFVKRRKMKLRQEKFLSSATNSLLDIEDEPDWVIEQARARKCRQLLELRDDMEARLEKIRLKEKKQHDRYLRGESTFKKRKTAAHLAKQNGEPDYDEEQFVLDEYDSDHVESGSGNNSKGKTKYSQRSLGKSLYSAETLALLNELGMGPIDSKKDDEEKYLEIEDEVKIFYSSRTHSQLTQFINELRLPKFPSSSAMTEKQISNDQNNENGPAKVENVKHVTLGSRKNLCIHPKISQLSSLTSINERCIDLQSSSIAKADKCIFFPKHESQPLVHSFRDHALAKIRDIEDMNSLGKEIGICPYYASRAAIKPAEIVTLPYPLLLQKSAREALGIDLKGQIVIIDEAHNLMDAISNINSVQISLIQLKRAREQLGIYLMKFRNRLKGKNRVYIAQFLRVIDSLSGYLATKFSEPKNDGTISEKDLLSGKGIDQINFFKLIHYLQENKIAQKVEGYAKHVEEDSKTSRVCEPLASAQLVSKSEQSGSVIHHLTSLLFALTHPQKEGRLFYTKLPPDNIILRFLLLDPSHQFEEVISSARAVILAGGTMSPMSDYTLHLFPYLKDNRITTLSCGHVIPKSNQLAWTLSTGPSGRDFEFTFGRRGDDNMIDDLGRAVLKICHAVPDGVVVFLPSYNYLKSILIRWSISCGDDGKSILQQLEVKKRVFQERKDESVDKTLQDYAQAIDSGKGGLLLSVVGGKMSEGINFSDALGRCVIIVGLPFPNINSAEWKAKIEFVEEAYIERLKTENVSNENNPEERSVRQDQEIILKKKAKDVSRDFYENTCMRAVNQSIGRAIRHKGDYAAIVMVDKRYKSERIKSKLPGWIKEGLVVDAGDKIFAALIESLIKFFWEK</sequence>
<keyword evidence="8" id="KW-0378">Hydrolase</keyword>
<evidence type="ECO:0000256" key="2">
    <source>
        <dbReference type="ARBA" id="ARBA00004123"/>
    </source>
</evidence>
<comment type="similarity">
    <text evidence="3">Belongs to the DEAD box helicase family. DEAH subfamily. DDX11/CHL1 sub-subfamily.</text>
</comment>
<evidence type="ECO:0000313" key="25">
    <source>
        <dbReference type="Proteomes" id="UP000285326"/>
    </source>
</evidence>
<gene>
    <name evidence="24" type="ORF">GcM1_241022</name>
</gene>
<keyword evidence="6" id="KW-0479">Metal-binding</keyword>
<name>A0A420IHH3_9PEZI</name>
<evidence type="ECO:0000256" key="13">
    <source>
        <dbReference type="ARBA" id="ARBA00023125"/>
    </source>
</evidence>
<evidence type="ECO:0000256" key="18">
    <source>
        <dbReference type="ARBA" id="ARBA00044969"/>
    </source>
</evidence>
<reference evidence="24 25" key="1">
    <citation type="journal article" date="2018" name="BMC Genomics">
        <title>Comparative genome analyses reveal sequence features reflecting distinct modes of host-adaptation between dicot and monocot powdery mildew.</title>
        <authorList>
            <person name="Wu Y."/>
            <person name="Ma X."/>
            <person name="Pan Z."/>
            <person name="Kale S.D."/>
            <person name="Song Y."/>
            <person name="King H."/>
            <person name="Zhang Q."/>
            <person name="Presley C."/>
            <person name="Deng X."/>
            <person name="Wei C.I."/>
            <person name="Xiao S."/>
        </authorList>
    </citation>
    <scope>NUCLEOTIDE SEQUENCE [LARGE SCALE GENOMIC DNA]</scope>
    <source>
        <strain evidence="24">UMSG1</strain>
    </source>
</reference>
<evidence type="ECO:0000256" key="17">
    <source>
        <dbReference type="ARBA" id="ARBA00029709"/>
    </source>
</evidence>
<dbReference type="GO" id="GO:0006139">
    <property type="term" value="P:nucleobase-containing compound metabolic process"/>
    <property type="evidence" value="ECO:0007669"/>
    <property type="project" value="InterPro"/>
</dbReference>
<evidence type="ECO:0000256" key="5">
    <source>
        <dbReference type="ARBA" id="ARBA00017386"/>
    </source>
</evidence>
<keyword evidence="7" id="KW-0547">Nucleotide-binding</keyword>
<evidence type="ECO:0000256" key="21">
    <source>
        <dbReference type="ARBA" id="ARBA00045702"/>
    </source>
</evidence>
<dbReference type="Gene3D" id="3.40.50.300">
    <property type="entry name" value="P-loop containing nucleotide triphosphate hydrolases"/>
    <property type="match status" value="2"/>
</dbReference>
<comment type="caution">
    <text evidence="24">The sequence shown here is derived from an EMBL/GenBank/DDBJ whole genome shotgun (WGS) entry which is preliminary data.</text>
</comment>
<dbReference type="InterPro" id="IPR013020">
    <property type="entry name" value="Rad3/Chl1-like"/>
</dbReference>
<comment type="function">
    <text evidence="21">ATP-dependent DNA helicase important for chromosome transmission and normal cell cycle progression in G(2)/M. May have a role in changing DNA topology to allow the loading of proteins involved in maintaining sister chromatid cohesion in the vicinity of the centromeres. Has a specific role in chromosome segregation during meiosis II.</text>
</comment>
<evidence type="ECO:0000313" key="24">
    <source>
        <dbReference type="EMBL" id="RKF73985.1"/>
    </source>
</evidence>
<dbReference type="InterPro" id="IPR006554">
    <property type="entry name" value="Helicase-like_DEXD_c2"/>
</dbReference>
<evidence type="ECO:0000256" key="4">
    <source>
        <dbReference type="ARBA" id="ARBA00016387"/>
    </source>
</evidence>
<evidence type="ECO:0000256" key="6">
    <source>
        <dbReference type="ARBA" id="ARBA00022723"/>
    </source>
</evidence>
<evidence type="ECO:0000256" key="19">
    <source>
        <dbReference type="ARBA" id="ARBA00044998"/>
    </source>
</evidence>
<protein>
    <recommendedName>
        <fullName evidence="5">ATP-dependent DNA helicase CHL1</fullName>
        <ecNumber evidence="18">5.6.2.3</ecNumber>
    </recommendedName>
    <alternativeName>
        <fullName evidence="4">ATP-dependent DNA helicase chl1</fullName>
    </alternativeName>
    <alternativeName>
        <fullName evidence="17">Chromosome loss protein 1</fullName>
    </alternativeName>
    <alternativeName>
        <fullName evidence="19 20">DNA 5'-3' helicase CHL1</fullName>
    </alternativeName>
</protein>
<keyword evidence="14" id="KW-0413">Isomerase</keyword>
<keyword evidence="9 24" id="KW-0347">Helicase</keyword>
<dbReference type="PANTHER" id="PTHR11472">
    <property type="entry name" value="DNA REPAIR DEAD HELICASE RAD3/XP-D SUBFAMILY MEMBER"/>
    <property type="match status" value="1"/>
</dbReference>
<evidence type="ECO:0000256" key="20">
    <source>
        <dbReference type="ARBA" id="ARBA00045008"/>
    </source>
</evidence>
<keyword evidence="16" id="KW-0131">Cell cycle</keyword>
<dbReference type="FunFam" id="3.40.50.300:FF:002774">
    <property type="entry name" value="ATP-dependent DNA helicase chl1"/>
    <property type="match status" value="1"/>
</dbReference>
<evidence type="ECO:0000259" key="23">
    <source>
        <dbReference type="PROSITE" id="PS51193"/>
    </source>
</evidence>
<dbReference type="GO" id="GO:0051536">
    <property type="term" value="F:iron-sulfur cluster binding"/>
    <property type="evidence" value="ECO:0007669"/>
    <property type="project" value="UniProtKB-KW"/>
</dbReference>
<dbReference type="CDD" id="cd18788">
    <property type="entry name" value="SF2_C_XPD"/>
    <property type="match status" value="1"/>
</dbReference>
<dbReference type="GO" id="GO:0005634">
    <property type="term" value="C:nucleus"/>
    <property type="evidence" value="ECO:0007669"/>
    <property type="project" value="UniProtKB-SubCell"/>
</dbReference>
<dbReference type="GO" id="GO:0003677">
    <property type="term" value="F:DNA binding"/>
    <property type="evidence" value="ECO:0007669"/>
    <property type="project" value="UniProtKB-KW"/>
</dbReference>
<evidence type="ECO:0000256" key="9">
    <source>
        <dbReference type="ARBA" id="ARBA00022806"/>
    </source>
</evidence>
<dbReference type="Pfam" id="PF13307">
    <property type="entry name" value="Helicase_C_2"/>
    <property type="match status" value="1"/>
</dbReference>
<comment type="catalytic activity">
    <reaction evidence="22">
        <text>ATP + H2O = ADP + phosphate + H(+)</text>
        <dbReference type="Rhea" id="RHEA:13065"/>
        <dbReference type="ChEBI" id="CHEBI:15377"/>
        <dbReference type="ChEBI" id="CHEBI:15378"/>
        <dbReference type="ChEBI" id="CHEBI:30616"/>
        <dbReference type="ChEBI" id="CHEBI:43474"/>
        <dbReference type="ChEBI" id="CHEBI:456216"/>
        <dbReference type="EC" id="5.6.2.3"/>
    </reaction>
</comment>
<dbReference type="EMBL" id="MCBS01024183">
    <property type="protein sequence ID" value="RKF73985.1"/>
    <property type="molecule type" value="Genomic_DNA"/>
</dbReference>
<organism evidence="24 25">
    <name type="scientific">Golovinomyces cichoracearum</name>
    <dbReference type="NCBI Taxonomy" id="62708"/>
    <lineage>
        <taxon>Eukaryota</taxon>
        <taxon>Fungi</taxon>
        <taxon>Dikarya</taxon>
        <taxon>Ascomycota</taxon>
        <taxon>Pezizomycotina</taxon>
        <taxon>Leotiomycetes</taxon>
        <taxon>Erysiphales</taxon>
        <taxon>Erysiphaceae</taxon>
        <taxon>Golovinomyces</taxon>
    </lineage>
</organism>
<evidence type="ECO:0000256" key="8">
    <source>
        <dbReference type="ARBA" id="ARBA00022801"/>
    </source>
</evidence>
<dbReference type="InterPro" id="IPR014013">
    <property type="entry name" value="Helic_SF1/SF2_ATP-bd_DinG/Rad3"/>
</dbReference>
<evidence type="ECO:0000256" key="1">
    <source>
        <dbReference type="ARBA" id="ARBA00001966"/>
    </source>
</evidence>
<dbReference type="PROSITE" id="PS51193">
    <property type="entry name" value="HELICASE_ATP_BIND_2"/>
    <property type="match status" value="1"/>
</dbReference>
<accession>A0A420IHH3</accession>